<dbReference type="Proteomes" id="UP000315677">
    <property type="component" value="Unassembled WGS sequence"/>
</dbReference>
<organism evidence="1 2">
    <name type="scientific">Pseudonocardia kunmingensis</name>
    <dbReference type="NCBI Taxonomy" id="630975"/>
    <lineage>
        <taxon>Bacteria</taxon>
        <taxon>Bacillati</taxon>
        <taxon>Actinomycetota</taxon>
        <taxon>Actinomycetes</taxon>
        <taxon>Pseudonocardiales</taxon>
        <taxon>Pseudonocardiaceae</taxon>
        <taxon>Pseudonocardia</taxon>
    </lineage>
</organism>
<proteinExistence type="predicted"/>
<sequence length="260" mass="28081">MNEFVPLWRRATCAEIAWIDGSGSPAAMTVIPLLDGEVPCAAITYDRAETVASLAGAGEVALAVTDGRVLPAGADAAAVVGTAGVVEHPALDEALLTQELRKFPPSRALADSLLLRRENWWYVARIVVRLDRVHRVHELAPRRDAARDALLVRDDGTGLRLDVATADDWSGSQVALRGTGALRGDGAPVLAHGHDFSPDRERWASWGVRGHLRGDRLEVTSREGVPGLDPRPPRLLERLRRSRALERGCRRGIAAAERGA</sequence>
<dbReference type="Gene3D" id="2.30.110.10">
    <property type="entry name" value="Electron Transport, Fmn-binding Protein, Chain A"/>
    <property type="match status" value="1"/>
</dbReference>
<accession>A0A543DXS0</accession>
<dbReference type="SUPFAM" id="SSF50475">
    <property type="entry name" value="FMN-binding split barrel"/>
    <property type="match status" value="1"/>
</dbReference>
<dbReference type="InterPro" id="IPR012349">
    <property type="entry name" value="Split_barrel_FMN-bd"/>
</dbReference>
<evidence type="ECO:0008006" key="3">
    <source>
        <dbReference type="Google" id="ProtNLM"/>
    </source>
</evidence>
<keyword evidence="2" id="KW-1185">Reference proteome</keyword>
<gene>
    <name evidence="1" type="ORF">FB558_0886</name>
</gene>
<protein>
    <recommendedName>
        <fullName evidence="3">Pyridoxamine 5'-phosphate oxidase-like protein</fullName>
    </recommendedName>
</protein>
<dbReference type="EMBL" id="VFPA01000001">
    <property type="protein sequence ID" value="TQM14128.1"/>
    <property type="molecule type" value="Genomic_DNA"/>
</dbReference>
<comment type="caution">
    <text evidence="1">The sequence shown here is derived from an EMBL/GenBank/DDBJ whole genome shotgun (WGS) entry which is preliminary data.</text>
</comment>
<name>A0A543DXS0_9PSEU</name>
<evidence type="ECO:0000313" key="2">
    <source>
        <dbReference type="Proteomes" id="UP000315677"/>
    </source>
</evidence>
<dbReference type="OrthoDB" id="4933758at2"/>
<dbReference type="AlphaFoldDB" id="A0A543DXS0"/>
<reference evidence="1 2" key="1">
    <citation type="submission" date="2019-06" db="EMBL/GenBank/DDBJ databases">
        <title>Sequencing the genomes of 1000 actinobacteria strains.</title>
        <authorList>
            <person name="Klenk H.-P."/>
        </authorList>
    </citation>
    <scope>NUCLEOTIDE SEQUENCE [LARGE SCALE GENOMIC DNA]</scope>
    <source>
        <strain evidence="1 2">DSM 45301</strain>
    </source>
</reference>
<evidence type="ECO:0000313" key="1">
    <source>
        <dbReference type="EMBL" id="TQM14128.1"/>
    </source>
</evidence>